<comment type="similarity">
    <text evidence="1">Belongs to the bacterial sugar transferase family.</text>
</comment>
<name>A0A0A2Y6P7_9PAST</name>
<protein>
    <submittedName>
        <fullName evidence="4">Glycosyl transferase</fullName>
    </submittedName>
</protein>
<dbReference type="InterPro" id="IPR003362">
    <property type="entry name" value="Bact_transf"/>
</dbReference>
<evidence type="ECO:0000256" key="1">
    <source>
        <dbReference type="ARBA" id="ARBA00006464"/>
    </source>
</evidence>
<keyword evidence="2" id="KW-0472">Membrane</keyword>
<organism evidence="4 5">
    <name type="scientific">Gallibacterium genomosp. 1</name>
    <dbReference type="NCBI Taxonomy" id="155515"/>
    <lineage>
        <taxon>Bacteria</taxon>
        <taxon>Pseudomonadati</taxon>
        <taxon>Pseudomonadota</taxon>
        <taxon>Gammaproteobacteria</taxon>
        <taxon>Pasteurellales</taxon>
        <taxon>Pasteurellaceae</taxon>
        <taxon>Gallibacterium</taxon>
    </lineage>
</organism>
<accession>A0A0A2Y6P7</accession>
<dbReference type="Proteomes" id="UP000030539">
    <property type="component" value="Unassembled WGS sequence"/>
</dbReference>
<reference evidence="4 5" key="1">
    <citation type="submission" date="2014-08" db="EMBL/GenBank/DDBJ databases">
        <title>Chaperone-usher fimbriae in a diverse selection of Gallibacterium genomes.</title>
        <authorList>
            <person name="Kudirkiene E."/>
            <person name="Bager R.J."/>
            <person name="Johnson T.J."/>
            <person name="Bojesen A.M."/>
        </authorList>
    </citation>
    <scope>NUCLEOTIDE SEQUENCE [LARGE SCALE GENOMIC DNA]</scope>
    <source>
        <strain evidence="4 5">CCM5974</strain>
    </source>
</reference>
<dbReference type="STRING" id="155515.JP36_03715"/>
<dbReference type="eggNOG" id="COG2148">
    <property type="taxonomic scope" value="Bacteria"/>
</dbReference>
<keyword evidence="2" id="KW-0812">Transmembrane</keyword>
<evidence type="ECO:0000313" key="4">
    <source>
        <dbReference type="EMBL" id="KGQ38255.1"/>
    </source>
</evidence>
<evidence type="ECO:0000313" key="5">
    <source>
        <dbReference type="Proteomes" id="UP000030539"/>
    </source>
</evidence>
<dbReference type="Pfam" id="PF02397">
    <property type="entry name" value="Bac_transf"/>
    <property type="match status" value="1"/>
</dbReference>
<dbReference type="EMBL" id="JPXX01000009">
    <property type="protein sequence ID" value="KGQ38255.1"/>
    <property type="molecule type" value="Genomic_DNA"/>
</dbReference>
<dbReference type="AlphaFoldDB" id="A0A0A2Y6P7"/>
<sequence>MILRDWENFPLRMKTESVKTYYDYLKTKRFSLLCKVIFDRCLAAILLILLSPLFLYIAYKIHKDSPGDVFFKQTRVTQYGREFKIYKFRTMVANAEALGSQVTTDNDKRITAIGEKLRKTRLDEIPQLINILKGEMSFVGTRPEVPQYVDAYTDEMMATLLLPAGVTSEASIEYKDEDRLLSNAENADKEYIEKVLPEKMKWNLESIRNYSFSRDLVTMIKTVLAVIK</sequence>
<proteinExistence type="inferred from homology"/>
<evidence type="ECO:0000259" key="3">
    <source>
        <dbReference type="Pfam" id="PF02397"/>
    </source>
</evidence>
<feature type="domain" description="Bacterial sugar transferase" evidence="3">
    <location>
        <begin position="35"/>
        <end position="228"/>
    </location>
</feature>
<keyword evidence="2" id="KW-1133">Transmembrane helix</keyword>
<comment type="caution">
    <text evidence="4">The sequence shown here is derived from an EMBL/GenBank/DDBJ whole genome shotgun (WGS) entry which is preliminary data.</text>
</comment>
<dbReference type="PANTHER" id="PTHR30576">
    <property type="entry name" value="COLANIC BIOSYNTHESIS UDP-GLUCOSE LIPID CARRIER TRANSFERASE"/>
    <property type="match status" value="1"/>
</dbReference>
<dbReference type="PANTHER" id="PTHR30576:SF0">
    <property type="entry name" value="UNDECAPRENYL-PHOSPHATE N-ACETYLGALACTOSAMINYL 1-PHOSPHATE TRANSFERASE-RELATED"/>
    <property type="match status" value="1"/>
</dbReference>
<keyword evidence="4" id="KW-0808">Transferase</keyword>
<feature type="transmembrane region" description="Helical" evidence="2">
    <location>
        <begin position="37"/>
        <end position="59"/>
    </location>
</feature>
<dbReference type="GO" id="GO:0016780">
    <property type="term" value="F:phosphotransferase activity, for other substituted phosphate groups"/>
    <property type="evidence" value="ECO:0007669"/>
    <property type="project" value="TreeGrafter"/>
</dbReference>
<gene>
    <name evidence="4" type="ORF">JP36_03715</name>
</gene>
<evidence type="ECO:0000256" key="2">
    <source>
        <dbReference type="SAM" id="Phobius"/>
    </source>
</evidence>